<proteinExistence type="inferred from homology"/>
<dbReference type="PROSITE" id="PS51686">
    <property type="entry name" value="SAM_MT_RSMB_NOP"/>
    <property type="match status" value="1"/>
</dbReference>
<dbReference type="InterPro" id="IPR006027">
    <property type="entry name" value="NusB_RsmB_TIM44"/>
</dbReference>
<feature type="domain" description="SAM-dependent MTase RsmB/NOP-type" evidence="8">
    <location>
        <begin position="191"/>
        <end position="472"/>
    </location>
</feature>
<accession>A0AAU7JEI5</accession>
<dbReference type="InterPro" id="IPR035926">
    <property type="entry name" value="NusB-like_sf"/>
</dbReference>
<dbReference type="GO" id="GO:0006355">
    <property type="term" value="P:regulation of DNA-templated transcription"/>
    <property type="evidence" value="ECO:0007669"/>
    <property type="project" value="InterPro"/>
</dbReference>
<evidence type="ECO:0000256" key="2">
    <source>
        <dbReference type="ARBA" id="ARBA00022603"/>
    </source>
</evidence>
<feature type="compositionally biased region" description="Low complexity" evidence="7">
    <location>
        <begin position="22"/>
        <end position="33"/>
    </location>
</feature>
<dbReference type="SUPFAM" id="SSF53335">
    <property type="entry name" value="S-adenosyl-L-methionine-dependent methyltransferases"/>
    <property type="match status" value="1"/>
</dbReference>
<evidence type="ECO:0000256" key="5">
    <source>
        <dbReference type="ARBA" id="ARBA00022884"/>
    </source>
</evidence>
<dbReference type="InterPro" id="IPR001678">
    <property type="entry name" value="MeTrfase_RsmB-F_NOP2_dom"/>
</dbReference>
<dbReference type="EMBL" id="CP157484">
    <property type="protein sequence ID" value="XBO38555.1"/>
    <property type="molecule type" value="Genomic_DNA"/>
</dbReference>
<feature type="binding site" evidence="6">
    <location>
        <position position="306"/>
    </location>
    <ligand>
        <name>S-adenosyl-L-methionine</name>
        <dbReference type="ChEBI" id="CHEBI:59789"/>
    </ligand>
</feature>
<organism evidence="9">
    <name type="scientific">Alsobacter sp. KACC 23698</name>
    <dbReference type="NCBI Taxonomy" id="3149229"/>
    <lineage>
        <taxon>Bacteria</taxon>
        <taxon>Pseudomonadati</taxon>
        <taxon>Pseudomonadota</taxon>
        <taxon>Alphaproteobacteria</taxon>
        <taxon>Hyphomicrobiales</taxon>
        <taxon>Alsobacteraceae</taxon>
        <taxon>Alsobacter</taxon>
    </lineage>
</organism>
<dbReference type="GO" id="GO:0008173">
    <property type="term" value="F:RNA methyltransferase activity"/>
    <property type="evidence" value="ECO:0007669"/>
    <property type="project" value="InterPro"/>
</dbReference>
<feature type="active site" description="Nucleophile" evidence="6">
    <location>
        <position position="401"/>
    </location>
</feature>
<evidence type="ECO:0000259" key="8">
    <source>
        <dbReference type="PROSITE" id="PS51686"/>
    </source>
</evidence>
<dbReference type="PANTHER" id="PTHR22807">
    <property type="entry name" value="NOP2 YEAST -RELATED NOL1/NOP2/FMU SUN DOMAIN-CONTAINING"/>
    <property type="match status" value="1"/>
</dbReference>
<evidence type="ECO:0000256" key="7">
    <source>
        <dbReference type="SAM" id="MobiDB-lite"/>
    </source>
</evidence>
<dbReference type="InterPro" id="IPR023267">
    <property type="entry name" value="RCMT"/>
</dbReference>
<name>A0AAU7JEI5_9HYPH</name>
<dbReference type="PROSITE" id="PS01153">
    <property type="entry name" value="NOL1_NOP2_SUN"/>
    <property type="match status" value="1"/>
</dbReference>
<dbReference type="PANTHER" id="PTHR22807:SF61">
    <property type="entry name" value="NOL1_NOP2_SUN FAMILY PROTEIN _ ANTITERMINATION NUSB DOMAIN-CONTAINING PROTEIN"/>
    <property type="match status" value="1"/>
</dbReference>
<dbReference type="SUPFAM" id="SSF48013">
    <property type="entry name" value="NusB-like"/>
    <property type="match status" value="1"/>
</dbReference>
<dbReference type="Gene3D" id="3.40.50.150">
    <property type="entry name" value="Vaccinia Virus protein VP39"/>
    <property type="match status" value="1"/>
</dbReference>
<evidence type="ECO:0000256" key="1">
    <source>
        <dbReference type="ARBA" id="ARBA00007494"/>
    </source>
</evidence>
<dbReference type="Pfam" id="PF01189">
    <property type="entry name" value="Methyltr_RsmB-F"/>
    <property type="match status" value="1"/>
</dbReference>
<evidence type="ECO:0000256" key="6">
    <source>
        <dbReference type="PROSITE-ProRule" id="PRU01023"/>
    </source>
</evidence>
<evidence type="ECO:0000256" key="4">
    <source>
        <dbReference type="ARBA" id="ARBA00022691"/>
    </source>
</evidence>
<feature type="binding site" evidence="6">
    <location>
        <position position="332"/>
    </location>
    <ligand>
        <name>S-adenosyl-L-methionine</name>
        <dbReference type="ChEBI" id="CHEBI:59789"/>
    </ligand>
</feature>
<comment type="similarity">
    <text evidence="1 6">Belongs to the class I-like SAM-binding methyltransferase superfamily. RsmB/NOP family.</text>
</comment>
<dbReference type="InterPro" id="IPR029063">
    <property type="entry name" value="SAM-dependent_MTases_sf"/>
</dbReference>
<keyword evidence="3 6" id="KW-0808">Transferase</keyword>
<dbReference type="Pfam" id="PF01029">
    <property type="entry name" value="NusB"/>
    <property type="match status" value="1"/>
</dbReference>
<dbReference type="GO" id="GO:0003723">
    <property type="term" value="F:RNA binding"/>
    <property type="evidence" value="ECO:0007669"/>
    <property type="project" value="UniProtKB-UniRule"/>
</dbReference>
<dbReference type="GO" id="GO:0001510">
    <property type="term" value="P:RNA methylation"/>
    <property type="evidence" value="ECO:0007669"/>
    <property type="project" value="InterPro"/>
</dbReference>
<dbReference type="RefSeq" id="WP_406855395.1">
    <property type="nucleotide sequence ID" value="NZ_CP157484.1"/>
</dbReference>
<reference evidence="9" key="1">
    <citation type="submission" date="2024-05" db="EMBL/GenBank/DDBJ databases">
        <authorList>
            <person name="Kim S."/>
            <person name="Heo J."/>
            <person name="Choi H."/>
            <person name="Choi Y."/>
            <person name="Kwon S.-W."/>
            <person name="Kim Y."/>
        </authorList>
    </citation>
    <scope>NUCLEOTIDE SEQUENCE</scope>
    <source>
        <strain evidence="9">KACC 23698</strain>
    </source>
</reference>
<dbReference type="Gene3D" id="1.10.940.10">
    <property type="entry name" value="NusB-like"/>
    <property type="match status" value="1"/>
</dbReference>
<dbReference type="EC" id="2.1.1.-" evidence="9"/>
<dbReference type="InterPro" id="IPR018314">
    <property type="entry name" value="RsmB/NOL1/NOP2-like_CS"/>
</dbReference>
<evidence type="ECO:0000313" key="9">
    <source>
        <dbReference type="EMBL" id="XBO38555.1"/>
    </source>
</evidence>
<evidence type="ECO:0000256" key="3">
    <source>
        <dbReference type="ARBA" id="ARBA00022679"/>
    </source>
</evidence>
<feature type="binding site" evidence="6">
    <location>
        <begin position="285"/>
        <end position="291"/>
    </location>
    <ligand>
        <name>S-adenosyl-L-methionine</name>
        <dbReference type="ChEBI" id="CHEBI:59789"/>
    </ligand>
</feature>
<dbReference type="PRINTS" id="PR02008">
    <property type="entry name" value="RCMTFAMILY"/>
</dbReference>
<keyword evidence="4 6" id="KW-0949">S-adenosyl-L-methionine</keyword>
<dbReference type="InterPro" id="IPR049560">
    <property type="entry name" value="MeTrfase_RsmB-F_NOP2_cat"/>
</dbReference>
<feature type="region of interest" description="Disordered" evidence="7">
    <location>
        <begin position="1"/>
        <end position="44"/>
    </location>
</feature>
<dbReference type="FunFam" id="3.40.50.150:FF:000257">
    <property type="entry name" value="16S rRNA methyltransferase"/>
    <property type="match status" value="1"/>
</dbReference>
<dbReference type="AlphaFoldDB" id="A0AAU7JEI5"/>
<dbReference type="CDD" id="cd02440">
    <property type="entry name" value="AdoMet_MTases"/>
    <property type="match status" value="1"/>
</dbReference>
<feature type="binding site" evidence="6">
    <location>
        <position position="348"/>
    </location>
    <ligand>
        <name>S-adenosyl-L-methionine</name>
        <dbReference type="ChEBI" id="CHEBI:59789"/>
    </ligand>
</feature>
<sequence>MTQNEKPAGRSGPDRKGRPARKGAAPGKPARPAQDPDAPGLPARRLAAEAVAAVLDERRALDETLDRLLEGERAAKMEDRDRALTRAIATVAIRHFGTIRKTLLARLKSGMPEDSGLFAAALSTGLAQLLWLDVPDHAAVDLTIRLIQSDRKAERYAGLANAVLRRIGREKDAILAARDPLADDAPAWLAARWTQRYGADAAARIAAAQTQEASVDLTVKADPQLWAERLDAIVLPTGSLRLRNRAALPSLPGYDEGAWWVQDAAAAIPARLLAVRPGERVADLCAAPGGKTAQLAAAGATVLAVDRSEVRLKRLQANMDRLGLTVETRAVDALQLDEPEGFDAILLDAPCTATGTLRRHPDVAWTKEEGDLVRLASLQTRLLDKAAAMLKPGGRLVYCVCSLEPEEGERQISMLLARNAALSRAPITADEAGAPDAVSPEGDLRTLPFMLPHEEPRLSGMDGFYAARLEKAR</sequence>
<keyword evidence="2 6" id="KW-0489">Methyltransferase</keyword>
<gene>
    <name evidence="9" type="ORF">ABEG18_23120</name>
</gene>
<keyword evidence="5 6" id="KW-0694">RNA-binding</keyword>
<protein>
    <submittedName>
        <fullName evidence="9">RsmB/NOP family class I SAM-dependent RNA methyltransferase</fullName>
        <ecNumber evidence="9">2.1.1.-</ecNumber>
    </submittedName>
</protein>